<feature type="region of interest" description="Disordered" evidence="3">
    <location>
        <begin position="1296"/>
        <end position="1323"/>
    </location>
</feature>
<feature type="domain" description="EF-hand" evidence="4">
    <location>
        <begin position="1180"/>
        <end position="1215"/>
    </location>
</feature>
<evidence type="ECO:0000259" key="4">
    <source>
        <dbReference type="PROSITE" id="PS50222"/>
    </source>
</evidence>
<comment type="caution">
    <text evidence="5">The sequence shown here is derived from an EMBL/GenBank/DDBJ whole genome shotgun (WGS) entry which is preliminary data.</text>
</comment>
<dbReference type="Pfam" id="PF13499">
    <property type="entry name" value="EF-hand_7"/>
    <property type="match status" value="1"/>
</dbReference>
<dbReference type="PROSITE" id="PS50222">
    <property type="entry name" value="EF_HAND_2"/>
    <property type="match status" value="2"/>
</dbReference>
<gene>
    <name evidence="5" type="ORF">ACHHYP_12219</name>
</gene>
<evidence type="ECO:0000256" key="2">
    <source>
        <dbReference type="SAM" id="Coils"/>
    </source>
</evidence>
<evidence type="ECO:0000256" key="3">
    <source>
        <dbReference type="SAM" id="MobiDB-lite"/>
    </source>
</evidence>
<dbReference type="OrthoDB" id="79232at2759"/>
<feature type="coiled-coil region" evidence="2">
    <location>
        <begin position="1473"/>
        <end position="1528"/>
    </location>
</feature>
<name>A0A1V9ZH27_ACHHY</name>
<feature type="domain" description="EF-hand" evidence="4">
    <location>
        <begin position="1227"/>
        <end position="1262"/>
    </location>
</feature>
<dbReference type="InterPro" id="IPR011992">
    <property type="entry name" value="EF-hand-dom_pair"/>
</dbReference>
<dbReference type="GO" id="GO:0005509">
    <property type="term" value="F:calcium ion binding"/>
    <property type="evidence" value="ECO:0007669"/>
    <property type="project" value="InterPro"/>
</dbReference>
<keyword evidence="2" id="KW-0175">Coiled coil</keyword>
<keyword evidence="1" id="KW-0106">Calcium</keyword>
<reference evidence="5 6" key="1">
    <citation type="journal article" date="2014" name="Genome Biol. Evol.">
        <title>The secreted proteins of Achlya hypogyna and Thraustotheca clavata identify the ancestral oomycete secretome and reveal gene acquisitions by horizontal gene transfer.</title>
        <authorList>
            <person name="Misner I."/>
            <person name="Blouin N."/>
            <person name="Leonard G."/>
            <person name="Richards T.A."/>
            <person name="Lane C.E."/>
        </authorList>
    </citation>
    <scope>NUCLEOTIDE SEQUENCE [LARGE SCALE GENOMIC DNA]</scope>
    <source>
        <strain evidence="5 6">ATCC 48635</strain>
    </source>
</reference>
<sequence length="1846" mass="199044">MRRLCVTVEAVDGVVALRCRGQPPQRLDGPPPWTLELEATSGECIECLVGKDVATASRGEWVVGADDAAATVAVGNALLHLTYRWLEPAVAAPAVIGGYLCLEVTMSNAVDSRLVVALEPCGAAVSVPVSASDGTATLRLPTTDVTLAVASLRFELYAPCGLRPAAVGTLAALPLGVPATVELLGHPQQKTPRHILSVAWVLEPFAQLPVSRWRHVFILEATALPVADGNLVARLALPAPLATAESALALSATGAHWAWHLHARCLATPTPLRLEVVNVATGTDALVAYCDISLEAAVAWLPLSPHGQVLVAVFKEAPTDTIVVSRLCNLPASTQRYEVGFQDAPPTVGPPLVAHCSTATTCAALASSVALFVDEPVLSVQVVVDGELHLRGFLHVPDDIGGRGMRVNLFPRTATAVVLCIGDDAETYTPRSEPSTVCIELVTPATPSLRLTYDGDAHSLVVGSRVVLNVDDTEVAVLMLESEGSRGYIYGVMFGAVGSNSAPWEGVVNLVDLKTGAVALQAFCRIVTQPRNTEDDALFSRVTSPVQYVAGPGTLFVKLVASGSSQCLISAYAPIAAITASIPTAKWSSASPMTGSDLVSGCILQEALNRAQIAVPIHWSPNEKALPVLVLEASGSSPQHVPLPAWLLQPAEWSTCTLPSLQATLTIVYAPNGTAGPPAVRNLPSLSTVSVVVDVLSLEQLPPTVHAASMYLLALPPKPPSMASRVLMQRGNTSSTVLLERADFNASLTFESIAVDANATPMVTINVVDGATQKPLAKAATPLFAYITATGHLGILALPAMAPTLERLGVVNVHLHAIVHPTSTPIIDSHGGDDGVTVTIHDVKNQPLWHQTTVFLCSVGSATEATTTSATKSEPQVCLPRGATSLRLDAYQGSQRVASGTVALQASTRQWVALGSFLVAISIAFTSAPRPVAGKLYLDPLEAKIARSWKNPYLRLSADDRDVYKSSVYKLTDGCPAWSESVVVNVPHLPIAIACSLYSKGALGQSSATAATAATAVTDGLVLDDWLPLEGSVGHVHLKGVFVSKTQGALQVSVLKLVLSADATDAPYTVDVDVPPALLTSPTPLRHRLDGLPSTAVVFHVTNAQAASVLPTVTVSVAQGPLVVATATVGLLDVLRHPVPDTWHPLVHRQTKDNVGAVQVRLAFAPTARPTATPSVATTAALSQWKKLFYMLDTDHSGSISLAEFSATLRTSEALQHALLAPNDTRSVEQQVTALYTALDINGDGEISFDEYVMGMLEHNVTPEVADTPPLHELVATLQARVAQLVAELAAKEAAPLGSEEAVPENNEPETVEPDAVASRTKAARPMYTKHTDWYTTQLALEYDASPLALKEENRQLRAELSQAATAHRLARAHHERRTEKLKRQVHQDRQLAQHPLLHKMPPKGLHDDVVAQGKLVMLEEEVKRLRNLNDHLLRLQLQSPEIAGAGDVALPPAIDPELLGHSAEAAALRSVHNQLYADHADLNERCQRLEDDAVKTQRLLAAQTERCEILQAQLHQATAALQAQQRAKQAQTTRSTVVQSALELELARQARLQDQRAAARLAQTTASILLQSKVRMRLQQKRYQAAKMQRAAAVVLLQSRLRGRLTRVRFRADLRVFRAAVRLQRLVRMFLCRSKFVQLYAARLTAARAVQAQVRRWQAQVQFVHAKLAIGTLPPIASARSWLVLVQAYARRFVAQHRRRRLQGAYRVLRPQLVRHVLRRRAFKAAAAAVTIQRAWRRRVARMDAAVIIQRHARGRGTRRRLQRERTLGAWLHMFVLRRRFWRAKAATRAIQGRWRQWHVFLQETEAALAVQSTYPEPRQPKSKLRGVGGVVDSMCTCRSQRLLA</sequence>
<proteinExistence type="predicted"/>
<dbReference type="Proteomes" id="UP000243579">
    <property type="component" value="Unassembled WGS sequence"/>
</dbReference>
<evidence type="ECO:0000313" key="6">
    <source>
        <dbReference type="Proteomes" id="UP000243579"/>
    </source>
</evidence>
<dbReference type="CDD" id="cd00051">
    <property type="entry name" value="EFh"/>
    <property type="match status" value="1"/>
</dbReference>
<accession>A0A1V9ZH27</accession>
<organism evidence="5 6">
    <name type="scientific">Achlya hypogyna</name>
    <name type="common">Oomycete</name>
    <name type="synonym">Protoachlya hypogyna</name>
    <dbReference type="NCBI Taxonomy" id="1202772"/>
    <lineage>
        <taxon>Eukaryota</taxon>
        <taxon>Sar</taxon>
        <taxon>Stramenopiles</taxon>
        <taxon>Oomycota</taxon>
        <taxon>Saprolegniomycetes</taxon>
        <taxon>Saprolegniales</taxon>
        <taxon>Achlyaceae</taxon>
        <taxon>Achlya</taxon>
    </lineage>
</organism>
<dbReference type="InterPro" id="IPR018247">
    <property type="entry name" value="EF_Hand_1_Ca_BS"/>
</dbReference>
<evidence type="ECO:0000313" key="5">
    <source>
        <dbReference type="EMBL" id="OQR97294.1"/>
    </source>
</evidence>
<dbReference type="Gene3D" id="1.10.238.10">
    <property type="entry name" value="EF-hand"/>
    <property type="match status" value="1"/>
</dbReference>
<dbReference type="EMBL" id="JNBR01000118">
    <property type="protein sequence ID" value="OQR97294.1"/>
    <property type="molecule type" value="Genomic_DNA"/>
</dbReference>
<dbReference type="PROSITE" id="PS00018">
    <property type="entry name" value="EF_HAND_1"/>
    <property type="match status" value="2"/>
</dbReference>
<dbReference type="STRING" id="1202772.A0A1V9ZH27"/>
<dbReference type="SMART" id="SM00054">
    <property type="entry name" value="EFh"/>
    <property type="match status" value="2"/>
</dbReference>
<dbReference type="PROSITE" id="PS50096">
    <property type="entry name" value="IQ"/>
    <property type="match status" value="3"/>
</dbReference>
<dbReference type="SMART" id="SM00015">
    <property type="entry name" value="IQ"/>
    <property type="match status" value="5"/>
</dbReference>
<dbReference type="InterPro" id="IPR002048">
    <property type="entry name" value="EF_hand_dom"/>
</dbReference>
<dbReference type="SUPFAM" id="SSF47473">
    <property type="entry name" value="EF-hand"/>
    <property type="match status" value="1"/>
</dbReference>
<evidence type="ECO:0000256" key="1">
    <source>
        <dbReference type="ARBA" id="ARBA00022837"/>
    </source>
</evidence>
<protein>
    <recommendedName>
        <fullName evidence="4">EF-hand domain-containing protein</fullName>
    </recommendedName>
</protein>
<dbReference type="InterPro" id="IPR000048">
    <property type="entry name" value="IQ_motif_EF-hand-BS"/>
</dbReference>
<keyword evidence="6" id="KW-1185">Reference proteome</keyword>